<evidence type="ECO:0008006" key="7">
    <source>
        <dbReference type="Google" id="ProtNLM"/>
    </source>
</evidence>
<name>A0AAD8QNN0_LOLMU</name>
<feature type="domain" description="Replication protein A OB" evidence="4">
    <location>
        <begin position="145"/>
        <end position="227"/>
    </location>
</feature>
<dbReference type="InterPro" id="IPR003871">
    <property type="entry name" value="RFA1B/D_OB_1st"/>
</dbReference>
<dbReference type="SUPFAM" id="SSF50249">
    <property type="entry name" value="Nucleic acid-binding proteins"/>
    <property type="match status" value="3"/>
</dbReference>
<reference evidence="5" key="1">
    <citation type="submission" date="2023-07" db="EMBL/GenBank/DDBJ databases">
        <title>A chromosome-level genome assembly of Lolium multiflorum.</title>
        <authorList>
            <person name="Chen Y."/>
            <person name="Copetti D."/>
            <person name="Kolliker R."/>
            <person name="Studer B."/>
        </authorList>
    </citation>
    <scope>NUCLEOTIDE SEQUENCE</scope>
    <source>
        <strain evidence="5">02402/16</strain>
        <tissue evidence="5">Leaf</tissue>
    </source>
</reference>
<protein>
    <recommendedName>
        <fullName evidence="7">Replication protein A OB domain-containing protein</fullName>
    </recommendedName>
</protein>
<comment type="caution">
    <text evidence="5">The sequence shown here is derived from an EMBL/GenBank/DDBJ whole genome shotgun (WGS) entry which is preliminary data.</text>
</comment>
<feature type="compositionally biased region" description="Low complexity" evidence="2">
    <location>
        <begin position="460"/>
        <end position="475"/>
    </location>
</feature>
<evidence type="ECO:0000313" key="6">
    <source>
        <dbReference type="Proteomes" id="UP001231189"/>
    </source>
</evidence>
<dbReference type="GO" id="GO:0003677">
    <property type="term" value="F:DNA binding"/>
    <property type="evidence" value="ECO:0007669"/>
    <property type="project" value="UniProtKB-KW"/>
</dbReference>
<organism evidence="5 6">
    <name type="scientific">Lolium multiflorum</name>
    <name type="common">Italian ryegrass</name>
    <name type="synonym">Lolium perenne subsp. multiflorum</name>
    <dbReference type="NCBI Taxonomy" id="4521"/>
    <lineage>
        <taxon>Eukaryota</taxon>
        <taxon>Viridiplantae</taxon>
        <taxon>Streptophyta</taxon>
        <taxon>Embryophyta</taxon>
        <taxon>Tracheophyta</taxon>
        <taxon>Spermatophyta</taxon>
        <taxon>Magnoliopsida</taxon>
        <taxon>Liliopsida</taxon>
        <taxon>Poales</taxon>
        <taxon>Poaceae</taxon>
        <taxon>BOP clade</taxon>
        <taxon>Pooideae</taxon>
        <taxon>Poodae</taxon>
        <taxon>Poeae</taxon>
        <taxon>Poeae Chloroplast Group 2 (Poeae type)</taxon>
        <taxon>Loliodinae</taxon>
        <taxon>Loliinae</taxon>
        <taxon>Lolium</taxon>
    </lineage>
</organism>
<dbReference type="Pfam" id="PF02721">
    <property type="entry name" value="DUF223"/>
    <property type="match status" value="1"/>
</dbReference>
<dbReference type="Proteomes" id="UP001231189">
    <property type="component" value="Unassembled WGS sequence"/>
</dbReference>
<evidence type="ECO:0000256" key="1">
    <source>
        <dbReference type="ARBA" id="ARBA00023125"/>
    </source>
</evidence>
<dbReference type="EMBL" id="JAUUTY010000007">
    <property type="protein sequence ID" value="KAK1605289.1"/>
    <property type="molecule type" value="Genomic_DNA"/>
</dbReference>
<dbReference type="CDD" id="cd04481">
    <property type="entry name" value="RPA1_DBD_B_like"/>
    <property type="match status" value="1"/>
</dbReference>
<feature type="domain" description="Replication protein A 70 kDa DNA-binding subunit B/D first OB fold" evidence="3">
    <location>
        <begin position="9"/>
        <end position="113"/>
    </location>
</feature>
<accession>A0AAD8QNN0</accession>
<dbReference type="PANTHER" id="PTHR47165">
    <property type="entry name" value="OS03G0429900 PROTEIN"/>
    <property type="match status" value="1"/>
</dbReference>
<dbReference type="AlphaFoldDB" id="A0AAD8QNN0"/>
<dbReference type="CDD" id="cd04480">
    <property type="entry name" value="RPA1_DBD_A_like"/>
    <property type="match status" value="1"/>
</dbReference>
<keyword evidence="6" id="KW-1185">Reference proteome</keyword>
<sequence length="605" mass="66378">MMAQNQQMGFTPLSELTQGNTRWSVRVYVSRLWHHRGGTDNGPIKHTDMVFLDAEGNHMYAEVPEKIVDQFMDTIREGHIYDIRKFFVFPKKYVFRPVDGKVMIKFTRYTSVVERTGLDALFPFCTYELTPFGQLPKPSDMPERFSDVLGVITGVSDAVQYHSASRSEPSTKRIIHIKDLSGNQLSVILWGETAAGFDGAGIMELGKTEPIITIFVGTLVKSYDGRRGVSGSAACRWYINENLPDIVNFRRGLRGQVPVIEHIHLPGQTTAEIQAQVNLETKTLEELVTIDIFEFRDARFYCTATLAKLSPGQRWWFSSCTTCHKTALLSGPGYKCSDPECLGTDALPRYKICFVVTDGDTEAEFVFFDRVGRELLGLPLITLLRHGHAPGATLAQVLEAARGDDSVPKEITSVLSRQFRFVVSISNKIYGTEDGNLSFQVHRIEAPVGKQPQSSVFYRASTSASGSGPGSSSSTVLMPVDQPSEIPLKSVSPDLTAHDNLSPQSTPPSVTKPPLAGALPAVIESNVRRNLFPPLIAGPGTDVVHEKVSLPVGEGLLTSAAEDVAHGTEMVEQDAVLTSQDKKKQRAKVSTPVGASLPVVKKSKK</sequence>
<proteinExistence type="predicted"/>
<dbReference type="InterPro" id="IPR031657">
    <property type="entry name" value="REPA_OB_2"/>
</dbReference>
<keyword evidence="1" id="KW-0238">DNA-binding</keyword>
<gene>
    <name evidence="5" type="ORF">QYE76_028962</name>
</gene>
<dbReference type="InterPro" id="IPR012340">
    <property type="entry name" value="NA-bd_OB-fold"/>
</dbReference>
<dbReference type="PANTHER" id="PTHR47165:SF4">
    <property type="entry name" value="OS03G0429900 PROTEIN"/>
    <property type="match status" value="1"/>
</dbReference>
<feature type="region of interest" description="Disordered" evidence="2">
    <location>
        <begin position="460"/>
        <end position="479"/>
    </location>
</feature>
<evidence type="ECO:0000259" key="4">
    <source>
        <dbReference type="Pfam" id="PF16900"/>
    </source>
</evidence>
<evidence type="ECO:0000313" key="5">
    <source>
        <dbReference type="EMBL" id="KAK1605289.1"/>
    </source>
</evidence>
<dbReference type="Pfam" id="PF16900">
    <property type="entry name" value="REPA_OB_2"/>
    <property type="match status" value="1"/>
</dbReference>
<feature type="compositionally biased region" description="Polar residues" evidence="2">
    <location>
        <begin position="499"/>
        <end position="509"/>
    </location>
</feature>
<feature type="region of interest" description="Disordered" evidence="2">
    <location>
        <begin position="484"/>
        <end position="513"/>
    </location>
</feature>
<evidence type="ECO:0000259" key="3">
    <source>
        <dbReference type="Pfam" id="PF02721"/>
    </source>
</evidence>
<evidence type="ECO:0000256" key="2">
    <source>
        <dbReference type="SAM" id="MobiDB-lite"/>
    </source>
</evidence>
<feature type="region of interest" description="Disordered" evidence="2">
    <location>
        <begin position="575"/>
        <end position="605"/>
    </location>
</feature>
<dbReference type="Gene3D" id="2.40.50.140">
    <property type="entry name" value="Nucleic acid-binding proteins"/>
    <property type="match status" value="3"/>
</dbReference>